<evidence type="ECO:0000313" key="2">
    <source>
        <dbReference type="EMBL" id="BDA79028.1"/>
    </source>
</evidence>
<keyword evidence="3" id="KW-1185">Reference proteome</keyword>
<feature type="domain" description="NAD glycohydrolase translocation F5/8 type C" evidence="1">
    <location>
        <begin position="44"/>
        <end position="181"/>
    </location>
</feature>
<dbReference type="EMBL" id="AP025028">
    <property type="protein sequence ID" value="BDA79028.1"/>
    <property type="molecule type" value="Genomic_DNA"/>
</dbReference>
<dbReference type="Proteomes" id="UP000245263">
    <property type="component" value="Chromosome 1"/>
</dbReference>
<protein>
    <recommendedName>
        <fullName evidence="1">NAD glycohydrolase translocation F5/8 type C domain-containing protein</fullName>
    </recommendedName>
</protein>
<name>A0ABN6KDL2_9LEPT</name>
<proteinExistence type="predicted"/>
<sequence length="353" mass="39425">MFKFQKSPAILILALLFACGPKSEKALTYQSSASVGQVSPEQPWRYSPEYVLDGKVNTGFCADPKLPDSGFTLFLENPSEFSAIQVTNGFAKSANDAIQNAQAKKIKVSSLIVSFPEGKTKIHSQESVTVELKPVSFSGTTPNAESVDLGQKLKGNWIRIELLDFHKGTKYKDVCISELKVGELKDSKFTAFPVTNEEKVKAVIAGYEEGSRHFWAFRKLITANEAGSINFYDQDLVLPVYFKSDNTFSFSEMFGGDPSAGGFQPAIQGRYSIFSAGTEGVELMLNYFDANGVERNDSWIFKRAVADDEDFETFKTKLGTKFSEVFDSKSFYLLFLKEKESNRSFYNYEIPLK</sequence>
<organism evidence="2 3">
    <name type="scientific">Leptospira kobayashii</name>
    <dbReference type="NCBI Taxonomy" id="1917830"/>
    <lineage>
        <taxon>Bacteria</taxon>
        <taxon>Pseudomonadati</taxon>
        <taxon>Spirochaetota</taxon>
        <taxon>Spirochaetia</taxon>
        <taxon>Leptospirales</taxon>
        <taxon>Leptospiraceae</taxon>
        <taxon>Leptospira</taxon>
    </lineage>
</organism>
<evidence type="ECO:0000259" key="1">
    <source>
        <dbReference type="Pfam" id="PF25302"/>
    </source>
</evidence>
<evidence type="ECO:0000313" key="3">
    <source>
        <dbReference type="Proteomes" id="UP000245263"/>
    </source>
</evidence>
<dbReference type="Pfam" id="PF25302">
    <property type="entry name" value="NADase_transloc"/>
    <property type="match status" value="1"/>
</dbReference>
<reference evidence="2 3" key="1">
    <citation type="submission" date="2021-08" db="EMBL/GenBank/DDBJ databases">
        <title>Complete genome sequence of Leptospira kobayashii strain E30.</title>
        <authorList>
            <person name="Nakao R."/>
            <person name="Nakamura S."/>
            <person name="Masuzawa T."/>
            <person name="Koizumi N."/>
        </authorList>
    </citation>
    <scope>NUCLEOTIDE SEQUENCE [LARGE SCALE GENOMIC DNA]</scope>
    <source>
        <strain evidence="2 3">E30</strain>
    </source>
</reference>
<accession>A0ABN6KDL2</accession>
<dbReference type="PROSITE" id="PS51257">
    <property type="entry name" value="PROKAR_LIPOPROTEIN"/>
    <property type="match status" value="1"/>
</dbReference>
<dbReference type="NCBIfam" id="NF047619">
    <property type="entry name" value="NADase_discoid"/>
    <property type="match status" value="1"/>
</dbReference>
<dbReference type="InterPro" id="IPR057561">
    <property type="entry name" value="NADase_transloc"/>
</dbReference>
<dbReference type="RefSeq" id="WP_109019539.1">
    <property type="nucleotide sequence ID" value="NZ_AP025028.1"/>
</dbReference>
<gene>
    <name evidence="2" type="ORF">LPTSP3_g19580</name>
</gene>